<sequence>MAGVGGSLVFSSLDESCGAKFGFKGHQLFCLGLRACGRGGQWQEALSLFSRTWQASVEPDAQSFNVAEVWCCPRWVNHVERNLGSKVASLFGELQEAECESDVDVAPESIEACREHFDGPVVCGWRSRRQKASVAALLSARARKSCSR</sequence>
<dbReference type="Proteomes" id="UP001189429">
    <property type="component" value="Unassembled WGS sequence"/>
</dbReference>
<organism evidence="1 2">
    <name type="scientific">Prorocentrum cordatum</name>
    <dbReference type="NCBI Taxonomy" id="2364126"/>
    <lineage>
        <taxon>Eukaryota</taxon>
        <taxon>Sar</taxon>
        <taxon>Alveolata</taxon>
        <taxon>Dinophyceae</taxon>
        <taxon>Prorocentrales</taxon>
        <taxon>Prorocentraceae</taxon>
        <taxon>Prorocentrum</taxon>
    </lineage>
</organism>
<reference evidence="1" key="1">
    <citation type="submission" date="2023-10" db="EMBL/GenBank/DDBJ databases">
        <authorList>
            <person name="Chen Y."/>
            <person name="Shah S."/>
            <person name="Dougan E. K."/>
            <person name="Thang M."/>
            <person name="Chan C."/>
        </authorList>
    </citation>
    <scope>NUCLEOTIDE SEQUENCE [LARGE SCALE GENOMIC DNA]</scope>
</reference>
<keyword evidence="2" id="KW-1185">Reference proteome</keyword>
<dbReference type="NCBIfam" id="TIGR00756">
    <property type="entry name" value="PPR"/>
    <property type="match status" value="1"/>
</dbReference>
<accession>A0ABN9PXC2</accession>
<evidence type="ECO:0008006" key="3">
    <source>
        <dbReference type="Google" id="ProtNLM"/>
    </source>
</evidence>
<comment type="caution">
    <text evidence="1">The sequence shown here is derived from an EMBL/GenBank/DDBJ whole genome shotgun (WGS) entry which is preliminary data.</text>
</comment>
<dbReference type="EMBL" id="CAUYUJ010001803">
    <property type="protein sequence ID" value="CAK0797725.1"/>
    <property type="molecule type" value="Genomic_DNA"/>
</dbReference>
<protein>
    <recommendedName>
        <fullName evidence="3">Tetratricopeptide repeat protein 38</fullName>
    </recommendedName>
</protein>
<dbReference type="InterPro" id="IPR002885">
    <property type="entry name" value="PPR_rpt"/>
</dbReference>
<name>A0ABN9PXC2_9DINO</name>
<evidence type="ECO:0000313" key="1">
    <source>
        <dbReference type="EMBL" id="CAK0797725.1"/>
    </source>
</evidence>
<proteinExistence type="predicted"/>
<dbReference type="InterPro" id="IPR011990">
    <property type="entry name" value="TPR-like_helical_dom_sf"/>
</dbReference>
<evidence type="ECO:0000313" key="2">
    <source>
        <dbReference type="Proteomes" id="UP001189429"/>
    </source>
</evidence>
<dbReference type="Gene3D" id="1.25.40.10">
    <property type="entry name" value="Tetratricopeptide repeat domain"/>
    <property type="match status" value="1"/>
</dbReference>
<gene>
    <name evidence="1" type="ORF">PCOR1329_LOCUS6727</name>
</gene>